<protein>
    <submittedName>
        <fullName evidence="1">Uncharacterized protein</fullName>
    </submittedName>
</protein>
<accession>A0A6P1BF22</accession>
<keyword evidence="2" id="KW-1185">Reference proteome</keyword>
<dbReference type="Proteomes" id="UP000468531">
    <property type="component" value="Unassembled WGS sequence"/>
</dbReference>
<dbReference type="AlphaFoldDB" id="A0A6P1BF22"/>
<dbReference type="EMBL" id="VKHP01000049">
    <property type="protein sequence ID" value="NEU97047.1"/>
    <property type="molecule type" value="Genomic_DNA"/>
</dbReference>
<organism evidence="1 2">
    <name type="scientific">Bradyrhizobium uaiense</name>
    <dbReference type="NCBI Taxonomy" id="2594946"/>
    <lineage>
        <taxon>Bacteria</taxon>
        <taxon>Pseudomonadati</taxon>
        <taxon>Pseudomonadota</taxon>
        <taxon>Alphaproteobacteria</taxon>
        <taxon>Hyphomicrobiales</taxon>
        <taxon>Nitrobacteraceae</taxon>
        <taxon>Bradyrhizobium</taxon>
    </lineage>
</organism>
<evidence type="ECO:0000313" key="2">
    <source>
        <dbReference type="Proteomes" id="UP000468531"/>
    </source>
</evidence>
<dbReference type="RefSeq" id="WP_163154107.1">
    <property type="nucleotide sequence ID" value="NZ_VKHP01000049.1"/>
</dbReference>
<name>A0A6P1BF22_9BRAD</name>
<sequence length="63" mass="7013">MFLRGLEVVAAMHDLGKSWLGVGQSVGRHRRWRNAEHDPEVEPAVPARSCSKEAPVFILDGVF</sequence>
<evidence type="ECO:0000313" key="1">
    <source>
        <dbReference type="EMBL" id="NEU97047.1"/>
    </source>
</evidence>
<gene>
    <name evidence="1" type="ORF">FNJ47_14690</name>
</gene>
<proteinExistence type="predicted"/>
<reference evidence="1 2" key="1">
    <citation type="journal article" date="2020" name="Arch. Microbiol.">
        <title>Bradyrhizobium uaiense sp. nov., a new highly efficient cowpea symbiont.</title>
        <authorList>
            <person name="Cabral Michel D."/>
            <person name="Azarias Guimaraes A."/>
            <person name="Martins da Costa E."/>
            <person name="Soares de Carvalho T."/>
            <person name="Balsanelli E."/>
            <person name="Willems A."/>
            <person name="Maltempi de Souza E."/>
            <person name="de Souza Moreira F.M."/>
        </authorList>
    </citation>
    <scope>NUCLEOTIDE SEQUENCE [LARGE SCALE GENOMIC DNA]</scope>
    <source>
        <strain evidence="1 2">UFLA 03-164</strain>
    </source>
</reference>
<comment type="caution">
    <text evidence="1">The sequence shown here is derived from an EMBL/GenBank/DDBJ whole genome shotgun (WGS) entry which is preliminary data.</text>
</comment>